<evidence type="ECO:0000313" key="1">
    <source>
        <dbReference type="EMBL" id="SAL34148.1"/>
    </source>
</evidence>
<dbReference type="OrthoDB" id="9004504at2"/>
<dbReference type="EMBL" id="FCNW02000009">
    <property type="protein sequence ID" value="SAL34148.1"/>
    <property type="molecule type" value="Genomic_DNA"/>
</dbReference>
<dbReference type="AlphaFoldDB" id="A0A158GPU0"/>
<evidence type="ECO:0000313" key="2">
    <source>
        <dbReference type="Proteomes" id="UP000054977"/>
    </source>
</evidence>
<protein>
    <submittedName>
        <fullName evidence="1">Uncharacterized protein</fullName>
    </submittedName>
</protein>
<dbReference type="RefSeq" id="WP_087667308.1">
    <property type="nucleotide sequence ID" value="NZ_FCNW02000009.1"/>
</dbReference>
<organism evidence="1 2">
    <name type="scientific">Caballeronia humi</name>
    <dbReference type="NCBI Taxonomy" id="326474"/>
    <lineage>
        <taxon>Bacteria</taxon>
        <taxon>Pseudomonadati</taxon>
        <taxon>Pseudomonadota</taxon>
        <taxon>Betaproteobacteria</taxon>
        <taxon>Burkholderiales</taxon>
        <taxon>Burkholderiaceae</taxon>
        <taxon>Caballeronia</taxon>
    </lineage>
</organism>
<dbReference type="STRING" id="326474.AWB65_02339"/>
<sequence length="127" mass="13850">MMQEIVGTFGSFGKVSEALEELYSEGIVADRVHVETACAPSNSAFQLSIDEKHWTSAEYAGHGEHLGVVDFHDHLFESVDLVCDGLIEDEGHTTITVCIKNDAELHAVCDIFSRLGTVDIDEAKRAA</sequence>
<dbReference type="Proteomes" id="UP000054977">
    <property type="component" value="Unassembled WGS sequence"/>
</dbReference>
<name>A0A158GPU0_9BURK</name>
<keyword evidence="2" id="KW-1185">Reference proteome</keyword>
<proteinExistence type="predicted"/>
<gene>
    <name evidence="1" type="ORF">AWB65_02339</name>
</gene>
<accession>A0A158GPU0</accession>
<reference evidence="1" key="1">
    <citation type="submission" date="2016-01" db="EMBL/GenBank/DDBJ databases">
        <authorList>
            <person name="Peeters C."/>
        </authorList>
    </citation>
    <scope>NUCLEOTIDE SEQUENCE [LARGE SCALE GENOMIC DNA]</scope>
    <source>
        <strain evidence="1">LMG 22934</strain>
    </source>
</reference>
<comment type="caution">
    <text evidence="1">The sequence shown here is derived from an EMBL/GenBank/DDBJ whole genome shotgun (WGS) entry which is preliminary data.</text>
</comment>